<reference evidence="2 3" key="2">
    <citation type="submission" date="2020-03" db="EMBL/GenBank/DDBJ databases">
        <authorList>
            <person name="Ichikawa N."/>
            <person name="Kimura A."/>
            <person name="Kitahashi Y."/>
            <person name="Uohara A."/>
        </authorList>
    </citation>
    <scope>NUCLEOTIDE SEQUENCE [LARGE SCALE GENOMIC DNA]</scope>
    <source>
        <strain evidence="2 3">NBRC 105367</strain>
    </source>
</reference>
<evidence type="ECO:0000313" key="3">
    <source>
        <dbReference type="Proteomes" id="UP000503011"/>
    </source>
</evidence>
<dbReference type="KEGG" id="psuu:Psuf_054230"/>
<keyword evidence="3" id="KW-1185">Reference proteome</keyword>
<name>A0A6F8YPQ6_9ACTN</name>
<accession>A0A6F8YPQ6</accession>
<proteinExistence type="predicted"/>
<organism evidence="2 3">
    <name type="scientific">Phytohabitans suffuscus</name>
    <dbReference type="NCBI Taxonomy" id="624315"/>
    <lineage>
        <taxon>Bacteria</taxon>
        <taxon>Bacillati</taxon>
        <taxon>Actinomycetota</taxon>
        <taxon>Actinomycetes</taxon>
        <taxon>Micromonosporales</taxon>
        <taxon>Micromonosporaceae</taxon>
    </lineage>
</organism>
<dbReference type="EMBL" id="AP022871">
    <property type="protein sequence ID" value="BCB88110.1"/>
    <property type="molecule type" value="Genomic_DNA"/>
</dbReference>
<evidence type="ECO:0000313" key="2">
    <source>
        <dbReference type="EMBL" id="BCB88110.1"/>
    </source>
</evidence>
<reference evidence="2 3" key="1">
    <citation type="submission" date="2020-03" db="EMBL/GenBank/DDBJ databases">
        <title>Whole genome shotgun sequence of Phytohabitans suffuscus NBRC 105367.</title>
        <authorList>
            <person name="Komaki H."/>
            <person name="Tamura T."/>
        </authorList>
    </citation>
    <scope>NUCLEOTIDE SEQUENCE [LARGE SCALE GENOMIC DNA]</scope>
    <source>
        <strain evidence="2 3">NBRC 105367</strain>
    </source>
</reference>
<feature type="transmembrane region" description="Helical" evidence="1">
    <location>
        <begin position="12"/>
        <end position="36"/>
    </location>
</feature>
<dbReference type="AlphaFoldDB" id="A0A6F8YPQ6"/>
<evidence type="ECO:0000256" key="1">
    <source>
        <dbReference type="SAM" id="Phobius"/>
    </source>
</evidence>
<keyword evidence="1" id="KW-0812">Transmembrane</keyword>
<keyword evidence="1" id="KW-1133">Transmembrane helix</keyword>
<dbReference type="Proteomes" id="UP000503011">
    <property type="component" value="Chromosome"/>
</dbReference>
<feature type="transmembrane region" description="Helical" evidence="1">
    <location>
        <begin position="79"/>
        <end position="99"/>
    </location>
</feature>
<sequence length="150" mass="16335">MGGLRGLSWPLFVVTYLALYAIFLGIGALAGFLIGSPDPSVEGFVVEGVLAAWFVVPFRLLPFAVALTLLYPLHKLRPLWFRVAAVVLCCLPLTCVFEVRQLTYYLPINVLVALIMQQPDDPSRHVVGSHFPGMDPPVASHDPANAGRHG</sequence>
<protein>
    <submittedName>
        <fullName evidence="2">Uncharacterized protein</fullName>
    </submittedName>
</protein>
<keyword evidence="1" id="KW-0472">Membrane</keyword>
<feature type="transmembrane region" description="Helical" evidence="1">
    <location>
        <begin position="48"/>
        <end position="73"/>
    </location>
</feature>
<gene>
    <name evidence="2" type="ORF">Psuf_054230</name>
</gene>